<proteinExistence type="inferred from homology"/>
<keyword evidence="3" id="KW-0649">Protein kinase inhibitor</keyword>
<evidence type="ECO:0000256" key="2">
    <source>
        <dbReference type="ARBA" id="ARBA00006726"/>
    </source>
</evidence>
<dbReference type="GO" id="GO:0004861">
    <property type="term" value="F:cyclin-dependent protein serine/threonine kinase inhibitor activity"/>
    <property type="evidence" value="ECO:0007669"/>
    <property type="project" value="InterPro"/>
</dbReference>
<evidence type="ECO:0000256" key="1">
    <source>
        <dbReference type="ARBA" id="ARBA00004123"/>
    </source>
</evidence>
<evidence type="ECO:0000259" key="7">
    <source>
        <dbReference type="Pfam" id="PF02234"/>
    </source>
</evidence>
<feature type="domain" description="Cyclin-dependent kinase inhibitor" evidence="7">
    <location>
        <begin position="15"/>
        <end position="63"/>
    </location>
</feature>
<dbReference type="GO" id="GO:0005634">
    <property type="term" value="C:nucleus"/>
    <property type="evidence" value="ECO:0007669"/>
    <property type="project" value="UniProtKB-SubCell"/>
</dbReference>
<dbReference type="GO" id="GO:0051726">
    <property type="term" value="P:regulation of cell cycle"/>
    <property type="evidence" value="ECO:0007669"/>
    <property type="project" value="InterPro"/>
</dbReference>
<dbReference type="Gene3D" id="4.10.365.10">
    <property type="entry name" value="p27"/>
    <property type="match status" value="1"/>
</dbReference>
<evidence type="ECO:0000256" key="6">
    <source>
        <dbReference type="SAM" id="MobiDB-lite"/>
    </source>
</evidence>
<evidence type="ECO:0000313" key="8">
    <source>
        <dbReference type="EMBL" id="KHJ85202.1"/>
    </source>
</evidence>
<dbReference type="PANTHER" id="PTHR10265:SF45">
    <property type="entry name" value="DACAPO"/>
    <property type="match status" value="1"/>
</dbReference>
<sequence>MENSSPGKKQRIKRCLFGRPDQQEVEKWLDDSSKKQLRQSKEKWGFDFELDVPVRGDVEYEVVPANKVPSLYKSCAVGKKKNRQVSEFDPNIPSASVVDEKLDEELNNHRPLTRSCTKQQDNTDSQNRRNLKQAKLTNVAHLAAVFFRFFKSEKQGC</sequence>
<evidence type="ECO:0000256" key="4">
    <source>
        <dbReference type="ARBA" id="ARBA00023242"/>
    </source>
</evidence>
<evidence type="ECO:0000256" key="3">
    <source>
        <dbReference type="ARBA" id="ARBA00023013"/>
    </source>
</evidence>
<dbReference type="PANTHER" id="PTHR10265">
    <property type="entry name" value="CYCLIN-DEPENDENT KINASE INHIBITOR 1"/>
    <property type="match status" value="1"/>
</dbReference>
<comment type="similarity">
    <text evidence="2">Belongs to the CDI family.</text>
</comment>
<comment type="subcellular location">
    <subcellularLocation>
        <location evidence="1">Nucleus</location>
    </subcellularLocation>
</comment>
<dbReference type="InterPro" id="IPR044898">
    <property type="entry name" value="CDI_dom_sf"/>
</dbReference>
<reference evidence="8 9" key="1">
    <citation type="submission" date="2014-03" db="EMBL/GenBank/DDBJ databases">
        <title>Draft genome of the hookworm Oesophagostomum dentatum.</title>
        <authorList>
            <person name="Mitreva M."/>
        </authorList>
    </citation>
    <scope>NUCLEOTIDE SEQUENCE [LARGE SCALE GENOMIC DNA]</scope>
    <source>
        <strain evidence="8 9">OD-Hann</strain>
    </source>
</reference>
<dbReference type="AlphaFoldDB" id="A0A0B1SNX4"/>
<evidence type="ECO:0000256" key="5">
    <source>
        <dbReference type="ARBA" id="ARBA00023306"/>
    </source>
</evidence>
<dbReference type="Proteomes" id="UP000053660">
    <property type="component" value="Unassembled WGS sequence"/>
</dbReference>
<keyword evidence="5" id="KW-0131">Cell cycle</keyword>
<keyword evidence="9" id="KW-1185">Reference proteome</keyword>
<feature type="compositionally biased region" description="Polar residues" evidence="6">
    <location>
        <begin position="114"/>
        <end position="125"/>
    </location>
</feature>
<dbReference type="InterPro" id="IPR003175">
    <property type="entry name" value="CDI_dom"/>
</dbReference>
<dbReference type="EMBL" id="KN564907">
    <property type="protein sequence ID" value="KHJ85202.1"/>
    <property type="molecule type" value="Genomic_DNA"/>
</dbReference>
<feature type="region of interest" description="Disordered" evidence="6">
    <location>
        <begin position="108"/>
        <end position="127"/>
    </location>
</feature>
<dbReference type="Pfam" id="PF02234">
    <property type="entry name" value="CDI"/>
    <property type="match status" value="1"/>
</dbReference>
<accession>A0A0B1SNX4</accession>
<name>A0A0B1SNX4_OESDE</name>
<gene>
    <name evidence="8" type="ORF">OESDEN_15076</name>
</gene>
<protein>
    <submittedName>
        <fullName evidence="8">Cyclin-dependent kinase inhibitor</fullName>
    </submittedName>
</protein>
<organism evidence="8 9">
    <name type="scientific">Oesophagostomum dentatum</name>
    <name type="common">Nodular worm</name>
    <dbReference type="NCBI Taxonomy" id="61180"/>
    <lineage>
        <taxon>Eukaryota</taxon>
        <taxon>Metazoa</taxon>
        <taxon>Ecdysozoa</taxon>
        <taxon>Nematoda</taxon>
        <taxon>Chromadorea</taxon>
        <taxon>Rhabditida</taxon>
        <taxon>Rhabditina</taxon>
        <taxon>Rhabditomorpha</taxon>
        <taxon>Strongyloidea</taxon>
        <taxon>Strongylidae</taxon>
        <taxon>Oesophagostomum</taxon>
    </lineage>
</organism>
<dbReference type="OrthoDB" id="6373236at2759"/>
<evidence type="ECO:0000313" key="9">
    <source>
        <dbReference type="Proteomes" id="UP000053660"/>
    </source>
</evidence>
<keyword evidence="4" id="KW-0539">Nucleus</keyword>